<dbReference type="EMBL" id="LGRX02016205">
    <property type="protein sequence ID" value="KAK3262430.1"/>
    <property type="molecule type" value="Genomic_DNA"/>
</dbReference>
<dbReference type="SUPFAM" id="SSF144232">
    <property type="entry name" value="HIT/MYND zinc finger-like"/>
    <property type="match status" value="1"/>
</dbReference>
<dbReference type="Proteomes" id="UP001190700">
    <property type="component" value="Unassembled WGS sequence"/>
</dbReference>
<keyword evidence="3" id="KW-0862">Zinc</keyword>
<evidence type="ECO:0000259" key="6">
    <source>
        <dbReference type="PROSITE" id="PS50865"/>
    </source>
</evidence>
<name>A0AAE0KVY6_9CHLO</name>
<sequence length="723" mass="77672">MLYKDDLRTALVQAQQTGRSIKSKNRHQDTEATGKAKAKMTPNNPCKSGAPYAHVVACDGTGAFGICGVVPHRYGTPAQNFDLYQLVVRLTDGVRDGYTVPGFAQDLASMQSMNGHVPLAYLPLSAAYLLFVAPMVARTRGAVPPDALPVVAFFKRFAADALAPEHAALTWPGPSPDQLRQGCAAPAVSFSWEERNTAVAFRDRFLRPPPNQPHGCTSWFVEDGELLALGLHPPHADFGALCAKVGASSRLLERYALSAHHTAVVHTLRGDSAAAKTWWAQREQVLSGFCNSTLLRCMVLTTIENSVSQPVMAFGQQDAAERTMPEAGAGGYLSFGYGEGEEASVVEVLKWCFVLTDRYSDPFAPGGEAHDAEVLLRIVLKPALDWVTHGAVSVLRQHCDSVSTACGRLTTQQEEALGEKLISILTNTAVLELHSGFFAQSAPVPAEAEEELTRSCRLIMDDARAAQAAERIGTALWRVACKAATEARGLSTGNRRTGDHGGGGLAKLVAPVTKVLVGAGGGIGLQLANLARLPEPELRRIFTLPVAKAEREAARRALTPRWFEWVPAQAGARGGEAGLALTQETARRIHAEWQEEAEAVMQDKMLGNTKRAVPSALTALLLAASAVAPLTTVGLWERVSENGPTAEGSAACKLNEKLQRKSEKRLAKMSQKCVACHRSATEAGLEHLLRCTGCNLPEARYCSRACQKSMWAAHKPQCKAASR</sequence>
<evidence type="ECO:0000313" key="7">
    <source>
        <dbReference type="EMBL" id="KAK3262430.1"/>
    </source>
</evidence>
<evidence type="ECO:0000256" key="2">
    <source>
        <dbReference type="ARBA" id="ARBA00022771"/>
    </source>
</evidence>
<evidence type="ECO:0000256" key="5">
    <source>
        <dbReference type="SAM" id="MobiDB-lite"/>
    </source>
</evidence>
<evidence type="ECO:0000256" key="4">
    <source>
        <dbReference type="PROSITE-ProRule" id="PRU00134"/>
    </source>
</evidence>
<accession>A0AAE0KVY6</accession>
<feature type="region of interest" description="Disordered" evidence="5">
    <location>
        <begin position="14"/>
        <end position="42"/>
    </location>
</feature>
<organism evidence="7 8">
    <name type="scientific">Cymbomonas tetramitiformis</name>
    <dbReference type="NCBI Taxonomy" id="36881"/>
    <lineage>
        <taxon>Eukaryota</taxon>
        <taxon>Viridiplantae</taxon>
        <taxon>Chlorophyta</taxon>
        <taxon>Pyramimonadophyceae</taxon>
        <taxon>Pyramimonadales</taxon>
        <taxon>Pyramimonadaceae</taxon>
        <taxon>Cymbomonas</taxon>
    </lineage>
</organism>
<keyword evidence="1" id="KW-0479">Metal-binding</keyword>
<proteinExistence type="predicted"/>
<dbReference type="PROSITE" id="PS50865">
    <property type="entry name" value="ZF_MYND_2"/>
    <property type="match status" value="1"/>
</dbReference>
<keyword evidence="2 4" id="KW-0863">Zinc-finger</keyword>
<evidence type="ECO:0000256" key="3">
    <source>
        <dbReference type="ARBA" id="ARBA00022833"/>
    </source>
</evidence>
<comment type="caution">
    <text evidence="7">The sequence shown here is derived from an EMBL/GenBank/DDBJ whole genome shotgun (WGS) entry which is preliminary data.</text>
</comment>
<feature type="domain" description="MYND-type" evidence="6">
    <location>
        <begin position="673"/>
        <end position="718"/>
    </location>
</feature>
<dbReference type="Pfam" id="PF01753">
    <property type="entry name" value="zf-MYND"/>
    <property type="match status" value="1"/>
</dbReference>
<evidence type="ECO:0000313" key="8">
    <source>
        <dbReference type="Proteomes" id="UP001190700"/>
    </source>
</evidence>
<protein>
    <recommendedName>
        <fullName evidence="6">MYND-type domain-containing protein</fullName>
    </recommendedName>
</protein>
<keyword evidence="8" id="KW-1185">Reference proteome</keyword>
<dbReference type="InterPro" id="IPR002893">
    <property type="entry name" value="Znf_MYND"/>
</dbReference>
<dbReference type="GO" id="GO:0008270">
    <property type="term" value="F:zinc ion binding"/>
    <property type="evidence" value="ECO:0007669"/>
    <property type="project" value="UniProtKB-KW"/>
</dbReference>
<reference evidence="7 8" key="1">
    <citation type="journal article" date="2015" name="Genome Biol. Evol.">
        <title>Comparative Genomics of a Bacterivorous Green Alga Reveals Evolutionary Causalities and Consequences of Phago-Mixotrophic Mode of Nutrition.</title>
        <authorList>
            <person name="Burns J.A."/>
            <person name="Paasch A."/>
            <person name="Narechania A."/>
            <person name="Kim E."/>
        </authorList>
    </citation>
    <scope>NUCLEOTIDE SEQUENCE [LARGE SCALE GENOMIC DNA]</scope>
    <source>
        <strain evidence="7 8">PLY_AMNH</strain>
    </source>
</reference>
<dbReference type="Gene3D" id="6.10.140.2220">
    <property type="match status" value="1"/>
</dbReference>
<gene>
    <name evidence="7" type="ORF">CYMTET_28718</name>
</gene>
<evidence type="ECO:0000256" key="1">
    <source>
        <dbReference type="ARBA" id="ARBA00022723"/>
    </source>
</evidence>
<dbReference type="AlphaFoldDB" id="A0AAE0KVY6"/>